<keyword evidence="4" id="KW-0732">Signal</keyword>
<dbReference type="Pfam" id="PF05345">
    <property type="entry name" value="He_PIG"/>
    <property type="match status" value="2"/>
</dbReference>
<dbReference type="AlphaFoldDB" id="A0A271IYN7"/>
<comment type="caution">
    <text evidence="5">The sequence shown here is derived from an EMBL/GenBank/DDBJ whole genome shotgun (WGS) entry which is preliminary data.</text>
</comment>
<dbReference type="GO" id="GO:0016787">
    <property type="term" value="F:hydrolase activity"/>
    <property type="evidence" value="ECO:0007669"/>
    <property type="project" value="UniProtKB-KW"/>
</dbReference>
<dbReference type="GO" id="GO:0004518">
    <property type="term" value="F:nuclease activity"/>
    <property type="evidence" value="ECO:0007669"/>
    <property type="project" value="UniProtKB-KW"/>
</dbReference>
<feature type="chain" id="PRO_5012605665" description="Cadherin domain-containing protein" evidence="4">
    <location>
        <begin position="22"/>
        <end position="712"/>
    </location>
</feature>
<evidence type="ECO:0008006" key="7">
    <source>
        <dbReference type="Google" id="ProtNLM"/>
    </source>
</evidence>
<reference evidence="5 6" key="1">
    <citation type="submission" date="2016-11" db="EMBL/GenBank/DDBJ databases">
        <title>Study of marine rhodopsin-containing bacteria.</title>
        <authorList>
            <person name="Yoshizawa S."/>
            <person name="Kumagai Y."/>
            <person name="Kogure K."/>
        </authorList>
    </citation>
    <scope>NUCLEOTIDE SEQUENCE [LARGE SCALE GENOMIC DNA]</scope>
    <source>
        <strain evidence="5 6">SAORIC-28</strain>
    </source>
</reference>
<accession>A0A271IYN7</accession>
<evidence type="ECO:0000256" key="2">
    <source>
        <dbReference type="ARBA" id="ARBA00022722"/>
    </source>
</evidence>
<keyword evidence="6" id="KW-1185">Reference proteome</keyword>
<dbReference type="RefSeq" id="WP_095509985.1">
    <property type="nucleotide sequence ID" value="NZ_MQWD01000001.1"/>
</dbReference>
<dbReference type="SUPFAM" id="SSF54060">
    <property type="entry name" value="His-Me finger endonucleases"/>
    <property type="match status" value="1"/>
</dbReference>
<dbReference type="InterPro" id="IPR013783">
    <property type="entry name" value="Ig-like_fold"/>
</dbReference>
<organism evidence="5 6">
    <name type="scientific">Rubrivirga marina</name>
    <dbReference type="NCBI Taxonomy" id="1196024"/>
    <lineage>
        <taxon>Bacteria</taxon>
        <taxon>Pseudomonadati</taxon>
        <taxon>Rhodothermota</taxon>
        <taxon>Rhodothermia</taxon>
        <taxon>Rhodothermales</taxon>
        <taxon>Rubricoccaceae</taxon>
        <taxon>Rubrivirga</taxon>
    </lineage>
</organism>
<evidence type="ECO:0000313" key="6">
    <source>
        <dbReference type="Proteomes" id="UP000216339"/>
    </source>
</evidence>
<dbReference type="GO" id="GO:0016020">
    <property type="term" value="C:membrane"/>
    <property type="evidence" value="ECO:0007669"/>
    <property type="project" value="InterPro"/>
</dbReference>
<dbReference type="Pfam" id="PF04231">
    <property type="entry name" value="Endonuclease_1"/>
    <property type="match status" value="1"/>
</dbReference>
<dbReference type="GO" id="GO:0005509">
    <property type="term" value="F:calcium ion binding"/>
    <property type="evidence" value="ECO:0007669"/>
    <property type="project" value="InterPro"/>
</dbReference>
<dbReference type="InterPro" id="IPR015919">
    <property type="entry name" value="Cadherin-like_sf"/>
</dbReference>
<feature type="signal peptide" evidence="4">
    <location>
        <begin position="1"/>
        <end position="21"/>
    </location>
</feature>
<proteinExistence type="inferred from homology"/>
<evidence type="ECO:0000256" key="4">
    <source>
        <dbReference type="SAM" id="SignalP"/>
    </source>
</evidence>
<dbReference type="EMBL" id="MQWD01000001">
    <property type="protein sequence ID" value="PAP76333.1"/>
    <property type="molecule type" value="Genomic_DNA"/>
</dbReference>
<dbReference type="Proteomes" id="UP000216339">
    <property type="component" value="Unassembled WGS sequence"/>
</dbReference>
<dbReference type="OrthoDB" id="5485925at2"/>
<dbReference type="Gene3D" id="2.60.40.10">
    <property type="entry name" value="Immunoglobulins"/>
    <property type="match status" value="2"/>
</dbReference>
<keyword evidence="3" id="KW-0378">Hydrolase</keyword>
<dbReference type="InterPro" id="IPR007346">
    <property type="entry name" value="Endonuclease-I"/>
</dbReference>
<gene>
    <name evidence="5" type="ORF">BSZ37_07690</name>
</gene>
<comment type="similarity">
    <text evidence="1">Belongs to the EndA/NucM nuclease family.</text>
</comment>
<name>A0A271IYN7_9BACT</name>
<dbReference type="PANTHER" id="PTHR33607:SF2">
    <property type="entry name" value="ENDONUCLEASE-1"/>
    <property type="match status" value="1"/>
</dbReference>
<evidence type="ECO:0000313" key="5">
    <source>
        <dbReference type="EMBL" id="PAP76333.1"/>
    </source>
</evidence>
<dbReference type="InterPro" id="IPR044925">
    <property type="entry name" value="His-Me_finger_sf"/>
</dbReference>
<evidence type="ECO:0000256" key="3">
    <source>
        <dbReference type="ARBA" id="ARBA00022801"/>
    </source>
</evidence>
<evidence type="ECO:0000256" key="1">
    <source>
        <dbReference type="ARBA" id="ARBA00006429"/>
    </source>
</evidence>
<keyword evidence="2" id="KW-0540">Nuclease</keyword>
<protein>
    <recommendedName>
        <fullName evidence="7">Cadherin domain-containing protein</fullName>
    </recommendedName>
</protein>
<dbReference type="SUPFAM" id="SSF49313">
    <property type="entry name" value="Cadherin-like"/>
    <property type="match status" value="2"/>
</dbReference>
<sequence>MARLLRTLVVLVLLAPLAATAQTAGDLAVVGYRADDPDEFAAVALAPVPGGAEVAFTDNGWRAAGSFRANEGVHRYTVPAAGLAPGTVLTFADVAGPAFSTSGDQLLVYTGPDDAPAFVYGLNVEGPAEWQADATSANTSALPAGLANGSTAVAVDEFDNVAYDGPTTGTRAELLAAIGDPANWVGSDDDRPPFPDDFVVTGAGGNLPPAFTAALADGDVVADVPFAFDYDAADADGDPFTFALAAGPAGASVDAASGVLTWTPTQSQAGPSYDVTVTVSDGEAAATTTATLTVLAEPPDRAPVFSDPTYGVLVGQGEAVAVDYDAEDPEGAPVTYALVSGPDGAAVDASTGVVTWTAPSAVGVYPLVVTATDGALTSRVDLFVGVQGEVAPGLRLGPLRAAVRAAYTGTTLGYDRGRDSLYAGVSAFPDGVVRGVYTGFAVALPGGVDPSAYLANAGINAEHTWPQSMGASSEPQRSDMHILYPAKSNVNGSRGNSPYGEVPDAQTQTWYRGAESQTTIPTDAIDEWSERGPVYFEPRESVKGDIARAVLYFATVYEPAADASFLEDQLETLIAWDAADPASPEEAVRSGLVARYQGNVNPFVLDPTLAGRAFDPKDTAAEDAPGRALAVSVRPNPTATSATIALDLAEASAVRAEAFDALGRRVAVAYDAPFAAGRHAVALDASGLPAGIYVVRVVAGDEVVPVPLTVVR</sequence>
<dbReference type="PANTHER" id="PTHR33607">
    <property type="entry name" value="ENDONUCLEASE-1"/>
    <property type="match status" value="1"/>
</dbReference>